<name>A0A147K4P8_9BACI</name>
<gene>
    <name evidence="2" type="ORF">Q75_15705</name>
</gene>
<dbReference type="EMBL" id="LDYG01000051">
    <property type="protein sequence ID" value="KUP04432.1"/>
    <property type="molecule type" value="Genomic_DNA"/>
</dbReference>
<dbReference type="PATRIC" id="fig|1150625.3.peg.3282"/>
<dbReference type="Proteomes" id="UP000074108">
    <property type="component" value="Unassembled WGS sequence"/>
</dbReference>
<organism evidence="2 3">
    <name type="scientific">Bacillus coahuilensis p1.1.43</name>
    <dbReference type="NCBI Taxonomy" id="1150625"/>
    <lineage>
        <taxon>Bacteria</taxon>
        <taxon>Bacillati</taxon>
        <taxon>Bacillota</taxon>
        <taxon>Bacilli</taxon>
        <taxon>Bacillales</taxon>
        <taxon>Bacillaceae</taxon>
        <taxon>Bacillus</taxon>
    </lineage>
</organism>
<dbReference type="Gene3D" id="3.40.630.30">
    <property type="match status" value="1"/>
</dbReference>
<proteinExistence type="predicted"/>
<evidence type="ECO:0000259" key="1">
    <source>
        <dbReference type="PROSITE" id="PS51186"/>
    </source>
</evidence>
<protein>
    <recommendedName>
        <fullName evidence="1">N-acetyltransferase domain-containing protein</fullName>
    </recommendedName>
</protein>
<reference evidence="2 3" key="1">
    <citation type="journal article" date="2016" name="Front. Microbiol.">
        <title>Microevolution Analysis of Bacillus coahuilensis Unveils Differences in Phosphorus Acquisition Strategies and Their Regulation.</title>
        <authorList>
            <person name="Gomez-Lunar Z."/>
            <person name="Hernandez-Gonzalez I."/>
            <person name="Rodriguez-Torres M.D."/>
            <person name="Souza V."/>
            <person name="Olmedo-Alvarez G."/>
        </authorList>
    </citation>
    <scope>NUCLEOTIDE SEQUENCE [LARGE SCALE GENOMIC DNA]</scope>
    <source>
        <strain evidence="3">p1.1.43</strain>
    </source>
</reference>
<sequence length="281" mass="33039">MSSAMKVKRLSLDDFSKIKEMDTGIEDDYVVRAFENLLHRPDNFLYGLMEDERIVTVAGYSVFASRFAILGRLRTDRRYLSRGYATKLLLEIIEELKINPTISFIGAATNEPNVSANKVCRKLGLQQLVTFHSLTCRDFSKLQDNGPTWTPVETVNEKRIRLQALKENALGMFPYECYYPLPLSERDLSDEYLHRMTCYENHDSSRFFFIHENQKGEFYSQVKYFWNDLFEQKGLWNTIAHHVQQEQSIGWIDLSPEAFQNIKQPEIFDIQEPWRLYGTWT</sequence>
<dbReference type="CDD" id="cd04301">
    <property type="entry name" value="NAT_SF"/>
    <property type="match status" value="1"/>
</dbReference>
<dbReference type="InterPro" id="IPR000182">
    <property type="entry name" value="GNAT_dom"/>
</dbReference>
<dbReference type="AlphaFoldDB" id="A0A147K4P8"/>
<feature type="domain" description="N-acetyltransferase" evidence="1">
    <location>
        <begin position="5"/>
        <end position="146"/>
    </location>
</feature>
<dbReference type="STRING" id="1150625.Q75_15705"/>
<keyword evidence="3" id="KW-1185">Reference proteome</keyword>
<evidence type="ECO:0000313" key="2">
    <source>
        <dbReference type="EMBL" id="KUP04432.1"/>
    </source>
</evidence>
<dbReference type="GO" id="GO:0016747">
    <property type="term" value="F:acyltransferase activity, transferring groups other than amino-acyl groups"/>
    <property type="evidence" value="ECO:0007669"/>
    <property type="project" value="InterPro"/>
</dbReference>
<dbReference type="RefSeq" id="WP_059351901.1">
    <property type="nucleotide sequence ID" value="NZ_LDYG01000051.1"/>
</dbReference>
<dbReference type="SUPFAM" id="SSF55729">
    <property type="entry name" value="Acyl-CoA N-acyltransferases (Nat)"/>
    <property type="match status" value="1"/>
</dbReference>
<dbReference type="Pfam" id="PF00583">
    <property type="entry name" value="Acetyltransf_1"/>
    <property type="match status" value="1"/>
</dbReference>
<comment type="caution">
    <text evidence="2">The sequence shown here is derived from an EMBL/GenBank/DDBJ whole genome shotgun (WGS) entry which is preliminary data.</text>
</comment>
<dbReference type="OrthoDB" id="2423856at2"/>
<accession>A0A147K4P8</accession>
<dbReference type="InterPro" id="IPR016181">
    <property type="entry name" value="Acyl_CoA_acyltransferase"/>
</dbReference>
<evidence type="ECO:0000313" key="3">
    <source>
        <dbReference type="Proteomes" id="UP000074108"/>
    </source>
</evidence>
<dbReference type="PROSITE" id="PS51186">
    <property type="entry name" value="GNAT"/>
    <property type="match status" value="1"/>
</dbReference>